<evidence type="ECO:0000256" key="2">
    <source>
        <dbReference type="ARBA" id="ARBA00022670"/>
    </source>
</evidence>
<protein>
    <submittedName>
        <fullName evidence="9">DNA repair protein</fullName>
    </submittedName>
</protein>
<gene>
    <name evidence="9" type="primary">radC</name>
    <name evidence="9" type="ORF">HLPCO_001125</name>
</gene>
<dbReference type="EMBL" id="AFNU02000003">
    <property type="protein sequence ID" value="ERJ12785.1"/>
    <property type="molecule type" value="Genomic_DNA"/>
</dbReference>
<dbReference type="SUPFAM" id="SSF47781">
    <property type="entry name" value="RuvA domain 2-like"/>
    <property type="match status" value="1"/>
</dbReference>
<dbReference type="GO" id="GO:0006508">
    <property type="term" value="P:proteolysis"/>
    <property type="evidence" value="ECO:0007669"/>
    <property type="project" value="UniProtKB-KW"/>
</dbReference>
<dbReference type="PROSITE" id="PS01302">
    <property type="entry name" value="UPF0758"/>
    <property type="match status" value="1"/>
</dbReference>
<comment type="caution">
    <text evidence="9">The sequence shown here is derived from an EMBL/GenBank/DDBJ whole genome shotgun (WGS) entry which is preliminary data.</text>
</comment>
<reference evidence="9 10" key="2">
    <citation type="journal article" date="2013" name="PLoS ONE">
        <title>INDIGO - INtegrated Data Warehouse of MIcrobial GenOmes with Examples from the Red Sea Extremophiles.</title>
        <authorList>
            <person name="Alam I."/>
            <person name="Antunes A."/>
            <person name="Kamau A.A."/>
            <person name="Ba Alawi W."/>
            <person name="Kalkatawi M."/>
            <person name="Stingl U."/>
            <person name="Bajic V.B."/>
        </authorList>
    </citation>
    <scope>NUCLEOTIDE SEQUENCE [LARGE SCALE GENOMIC DNA]</scope>
    <source>
        <strain evidence="9 10">SSD-17B</strain>
    </source>
</reference>
<evidence type="ECO:0000313" key="10">
    <source>
        <dbReference type="Proteomes" id="UP000005707"/>
    </source>
</evidence>
<dbReference type="PANTHER" id="PTHR30471:SF3">
    <property type="entry name" value="UPF0758 PROTEIN YEES-RELATED"/>
    <property type="match status" value="1"/>
</dbReference>
<keyword evidence="10" id="KW-1185">Reference proteome</keyword>
<evidence type="ECO:0000259" key="8">
    <source>
        <dbReference type="PROSITE" id="PS50249"/>
    </source>
</evidence>
<dbReference type="eggNOG" id="COG2003">
    <property type="taxonomic scope" value="Bacteria"/>
</dbReference>
<dbReference type="InterPro" id="IPR020891">
    <property type="entry name" value="UPF0758_CS"/>
</dbReference>
<dbReference type="SUPFAM" id="SSF102712">
    <property type="entry name" value="JAB1/MPN domain"/>
    <property type="match status" value="1"/>
</dbReference>
<dbReference type="OrthoDB" id="9804482at2"/>
<dbReference type="STRING" id="1033810.HLPCO_001125"/>
<evidence type="ECO:0000256" key="6">
    <source>
        <dbReference type="ARBA" id="ARBA00023049"/>
    </source>
</evidence>
<accession>U2FIV2</accession>
<keyword evidence="4" id="KW-0378">Hydrolase</keyword>
<dbReference type="InterPro" id="IPR025657">
    <property type="entry name" value="RadC_JAB"/>
</dbReference>
<dbReference type="Gene3D" id="3.40.140.10">
    <property type="entry name" value="Cytidine Deaminase, domain 2"/>
    <property type="match status" value="1"/>
</dbReference>
<keyword evidence="5" id="KW-0862">Zinc</keyword>
<dbReference type="Proteomes" id="UP000005707">
    <property type="component" value="Unassembled WGS sequence"/>
</dbReference>
<proteinExistence type="inferred from homology"/>
<dbReference type="InterPro" id="IPR046778">
    <property type="entry name" value="UPF0758_N"/>
</dbReference>
<dbReference type="Gene3D" id="1.10.150.20">
    <property type="entry name" value="5' to 3' exonuclease, C-terminal subdomain"/>
    <property type="match status" value="1"/>
</dbReference>
<evidence type="ECO:0000313" key="9">
    <source>
        <dbReference type="EMBL" id="ERJ12785.1"/>
    </source>
</evidence>
<evidence type="ECO:0000256" key="5">
    <source>
        <dbReference type="ARBA" id="ARBA00022833"/>
    </source>
</evidence>
<sequence>MIHYDLVRDMPLNERPREKFELKGPKQLNNQDLLAILIRTGTKEYSALNLAYEILKKFKTLDKLKICTIDQLTEIKGIGRAKAIQILAAIEIGYRINATELERGLQIKSPSDCAKFLMDEVKNLEQEHFIGIYLDTKNKVLAKKTIFIGSLNRAICSPREVFKEALRHGCASIIVAHNHPSGDPTPSKEDIRVTQRLIDVGDLMGIEVLDHLVVGSQGYISLREEKYI</sequence>
<dbReference type="Pfam" id="PF04002">
    <property type="entry name" value="RadC"/>
    <property type="match status" value="1"/>
</dbReference>
<dbReference type="RefSeq" id="WP_008825804.1">
    <property type="nucleotide sequence ID" value="NZ_AFNU02000003.1"/>
</dbReference>
<dbReference type="NCBIfam" id="TIGR00608">
    <property type="entry name" value="radc"/>
    <property type="match status" value="1"/>
</dbReference>
<evidence type="ECO:0000256" key="7">
    <source>
        <dbReference type="RuleBase" id="RU003797"/>
    </source>
</evidence>
<dbReference type="InterPro" id="IPR010994">
    <property type="entry name" value="RuvA_2-like"/>
</dbReference>
<evidence type="ECO:0000256" key="4">
    <source>
        <dbReference type="ARBA" id="ARBA00022801"/>
    </source>
</evidence>
<dbReference type="GO" id="GO:0008237">
    <property type="term" value="F:metallopeptidase activity"/>
    <property type="evidence" value="ECO:0007669"/>
    <property type="project" value="UniProtKB-KW"/>
</dbReference>
<dbReference type="PANTHER" id="PTHR30471">
    <property type="entry name" value="DNA REPAIR PROTEIN RADC"/>
    <property type="match status" value="1"/>
</dbReference>
<evidence type="ECO:0000256" key="1">
    <source>
        <dbReference type="ARBA" id="ARBA00010243"/>
    </source>
</evidence>
<keyword evidence="2" id="KW-0645">Protease</keyword>
<organism evidence="9 10">
    <name type="scientific">Haloplasma contractile SSD-17B</name>
    <dbReference type="NCBI Taxonomy" id="1033810"/>
    <lineage>
        <taxon>Bacteria</taxon>
        <taxon>Bacillati</taxon>
        <taxon>Mycoplasmatota</taxon>
        <taxon>Mollicutes</taxon>
        <taxon>Haloplasmatales</taxon>
        <taxon>Haloplasmataceae</taxon>
        <taxon>Haloplasma</taxon>
    </lineage>
</organism>
<dbReference type="NCBIfam" id="NF000642">
    <property type="entry name" value="PRK00024.1"/>
    <property type="match status" value="1"/>
</dbReference>
<name>U2FIV2_9MOLU</name>
<keyword evidence="3" id="KW-0479">Metal-binding</keyword>
<dbReference type="Pfam" id="PF20582">
    <property type="entry name" value="UPF0758_N"/>
    <property type="match status" value="1"/>
</dbReference>
<dbReference type="AlphaFoldDB" id="U2FIV2"/>
<dbReference type="InterPro" id="IPR037518">
    <property type="entry name" value="MPN"/>
</dbReference>
<keyword evidence="6" id="KW-0482">Metalloprotease</keyword>
<dbReference type="CDD" id="cd08071">
    <property type="entry name" value="MPN_DUF2466"/>
    <property type="match status" value="1"/>
</dbReference>
<reference evidence="9 10" key="1">
    <citation type="journal article" date="2011" name="J. Bacteriol.">
        <title>Genome sequence of Haloplasma contractile, an unusual contractile bacterium from a deep-sea anoxic brine lake.</title>
        <authorList>
            <person name="Antunes A."/>
            <person name="Alam I."/>
            <person name="El Dorry H."/>
            <person name="Siam R."/>
            <person name="Robertson A."/>
            <person name="Bajic V.B."/>
            <person name="Stingl U."/>
        </authorList>
    </citation>
    <scope>NUCLEOTIDE SEQUENCE [LARGE SCALE GENOMIC DNA]</scope>
    <source>
        <strain evidence="9 10">SSD-17B</strain>
    </source>
</reference>
<dbReference type="FunCoup" id="U2FIV2">
    <property type="interactions" value="182"/>
</dbReference>
<feature type="domain" description="MPN" evidence="8">
    <location>
        <begin position="106"/>
        <end position="228"/>
    </location>
</feature>
<dbReference type="InParanoid" id="U2FIV2"/>
<evidence type="ECO:0000256" key="3">
    <source>
        <dbReference type="ARBA" id="ARBA00022723"/>
    </source>
</evidence>
<dbReference type="GO" id="GO:0046872">
    <property type="term" value="F:metal ion binding"/>
    <property type="evidence" value="ECO:0007669"/>
    <property type="project" value="UniProtKB-KW"/>
</dbReference>
<comment type="similarity">
    <text evidence="1 7">Belongs to the UPF0758 family.</text>
</comment>
<dbReference type="PROSITE" id="PS50249">
    <property type="entry name" value="MPN"/>
    <property type="match status" value="1"/>
</dbReference>
<dbReference type="InterPro" id="IPR001405">
    <property type="entry name" value="UPF0758"/>
</dbReference>